<feature type="transmembrane region" description="Helical" evidence="5">
    <location>
        <begin position="246"/>
        <end position="271"/>
    </location>
</feature>
<dbReference type="OrthoDB" id="10021397at2759"/>
<feature type="transmembrane region" description="Helical" evidence="5">
    <location>
        <begin position="345"/>
        <end position="370"/>
    </location>
</feature>
<keyword evidence="2 5" id="KW-0812">Transmembrane</keyword>
<protein>
    <submittedName>
        <fullName evidence="7">MFS general substrate transporter</fullName>
    </submittedName>
</protein>
<reference evidence="7" key="1">
    <citation type="journal article" date="2020" name="Stud. Mycol.">
        <title>101 Dothideomycetes genomes: a test case for predicting lifestyles and emergence of pathogens.</title>
        <authorList>
            <person name="Haridas S."/>
            <person name="Albert R."/>
            <person name="Binder M."/>
            <person name="Bloem J."/>
            <person name="Labutti K."/>
            <person name="Salamov A."/>
            <person name="Andreopoulos B."/>
            <person name="Baker S."/>
            <person name="Barry K."/>
            <person name="Bills G."/>
            <person name="Bluhm B."/>
            <person name="Cannon C."/>
            <person name="Castanera R."/>
            <person name="Culley D."/>
            <person name="Daum C."/>
            <person name="Ezra D."/>
            <person name="Gonzalez J."/>
            <person name="Henrissat B."/>
            <person name="Kuo A."/>
            <person name="Liang C."/>
            <person name="Lipzen A."/>
            <person name="Lutzoni F."/>
            <person name="Magnuson J."/>
            <person name="Mondo S."/>
            <person name="Nolan M."/>
            <person name="Ohm R."/>
            <person name="Pangilinan J."/>
            <person name="Park H.-J."/>
            <person name="Ramirez L."/>
            <person name="Alfaro M."/>
            <person name="Sun H."/>
            <person name="Tritt A."/>
            <person name="Yoshinaga Y."/>
            <person name="Zwiers L.-H."/>
            <person name="Turgeon B."/>
            <person name="Goodwin S."/>
            <person name="Spatafora J."/>
            <person name="Crous P."/>
            <person name="Grigoriev I."/>
        </authorList>
    </citation>
    <scope>NUCLEOTIDE SEQUENCE</scope>
    <source>
        <strain evidence="7">CBS 115976</strain>
    </source>
</reference>
<name>A0A6A6U6Q0_9PEZI</name>
<feature type="transmembrane region" description="Helical" evidence="5">
    <location>
        <begin position="59"/>
        <end position="77"/>
    </location>
</feature>
<evidence type="ECO:0000256" key="1">
    <source>
        <dbReference type="ARBA" id="ARBA00004141"/>
    </source>
</evidence>
<feature type="transmembrane region" description="Helical" evidence="5">
    <location>
        <begin position="150"/>
        <end position="171"/>
    </location>
</feature>
<proteinExistence type="predicted"/>
<sequence>LVCFISALDQTITATAIPTIASSLHSAGAYTWIGAAYLLASAASGPLWTKCSDIWGRKLALLSATVLFGAASVLAALSSSMTMLISARALQGAAGGGLGGLVSVTISDLVSVRERAKYFAALGLMWAVAGAAGPAVGGVLTERVSWRWCFWINVPVCGLAGALILLLLDVHNPRTGLKEGLKAVDWYGTVTMLGVTLMVLLGLDFGGAVFAWSSAKVICLLIFGTLMVGMFVYSEKRLAKYPLLPLGVFGSVSNVATFGVSFFQNMVSLSVEYYLPLYLQSVKLVSPLRSGILVLPMMCTMALTDITVGILISKTGRYREMMWIGATILTLGTGLYITLGVDTPIAQIVGFQIVWGVGPALLFYAPMIAIQNTVSQADTASATAALGFFRNVATSLSIVVGGVVFQNSMTSQQSSLVAAGLDASTRKAFSGSQAAANVDLIKLISDSTQRRAIQNAFAGSLRNMFITYTGLAAAALVSSAFIKHRKLNTEHTETKTGIQELTKRKE</sequence>
<dbReference type="GO" id="GO:0022857">
    <property type="term" value="F:transmembrane transporter activity"/>
    <property type="evidence" value="ECO:0007669"/>
    <property type="project" value="InterPro"/>
</dbReference>
<feature type="transmembrane region" description="Helical" evidence="5">
    <location>
        <begin position="382"/>
        <end position="405"/>
    </location>
</feature>
<evidence type="ECO:0000256" key="3">
    <source>
        <dbReference type="ARBA" id="ARBA00022989"/>
    </source>
</evidence>
<dbReference type="EMBL" id="MU004237">
    <property type="protein sequence ID" value="KAF2667620.1"/>
    <property type="molecule type" value="Genomic_DNA"/>
</dbReference>
<dbReference type="Proteomes" id="UP000799302">
    <property type="component" value="Unassembled WGS sequence"/>
</dbReference>
<keyword evidence="4 5" id="KW-0472">Membrane</keyword>
<dbReference type="AlphaFoldDB" id="A0A6A6U6Q0"/>
<dbReference type="SUPFAM" id="SSF103473">
    <property type="entry name" value="MFS general substrate transporter"/>
    <property type="match status" value="1"/>
</dbReference>
<keyword evidence="3 5" id="KW-1133">Transmembrane helix</keyword>
<dbReference type="Gene3D" id="1.20.1250.20">
    <property type="entry name" value="MFS general substrate transporter like domains"/>
    <property type="match status" value="1"/>
</dbReference>
<dbReference type="InterPro" id="IPR011701">
    <property type="entry name" value="MFS"/>
</dbReference>
<dbReference type="InterPro" id="IPR020846">
    <property type="entry name" value="MFS_dom"/>
</dbReference>
<gene>
    <name evidence="7" type="ORF">BT63DRAFT_375495</name>
</gene>
<feature type="transmembrane region" description="Helical" evidence="5">
    <location>
        <begin position="291"/>
        <end position="312"/>
    </location>
</feature>
<feature type="transmembrane region" description="Helical" evidence="5">
    <location>
        <begin position="209"/>
        <end position="234"/>
    </location>
</feature>
<evidence type="ECO:0000313" key="7">
    <source>
        <dbReference type="EMBL" id="KAF2667620.1"/>
    </source>
</evidence>
<evidence type="ECO:0000256" key="5">
    <source>
        <dbReference type="SAM" id="Phobius"/>
    </source>
</evidence>
<feature type="transmembrane region" description="Helical" evidence="5">
    <location>
        <begin position="183"/>
        <end position="203"/>
    </location>
</feature>
<feature type="transmembrane region" description="Helical" evidence="5">
    <location>
        <begin position="89"/>
        <end position="106"/>
    </location>
</feature>
<comment type="subcellular location">
    <subcellularLocation>
        <location evidence="1">Membrane</location>
        <topology evidence="1">Multi-pass membrane protein</topology>
    </subcellularLocation>
</comment>
<feature type="domain" description="Major facilitator superfamily (MFS) profile" evidence="6">
    <location>
        <begin position="1"/>
        <end position="487"/>
    </location>
</feature>
<evidence type="ECO:0000313" key="8">
    <source>
        <dbReference type="Proteomes" id="UP000799302"/>
    </source>
</evidence>
<accession>A0A6A6U6Q0</accession>
<feature type="non-terminal residue" evidence="7">
    <location>
        <position position="1"/>
    </location>
</feature>
<feature type="transmembrane region" description="Helical" evidence="5">
    <location>
        <begin position="465"/>
        <end position="482"/>
    </location>
</feature>
<evidence type="ECO:0000256" key="4">
    <source>
        <dbReference type="ARBA" id="ARBA00023136"/>
    </source>
</evidence>
<dbReference type="Pfam" id="PF07690">
    <property type="entry name" value="MFS_1"/>
    <property type="match status" value="1"/>
</dbReference>
<keyword evidence="8" id="KW-1185">Reference proteome</keyword>
<evidence type="ECO:0000256" key="2">
    <source>
        <dbReference type="ARBA" id="ARBA00022692"/>
    </source>
</evidence>
<dbReference type="PANTHER" id="PTHR23501:SF158">
    <property type="entry name" value="TRANSPORTER, PUTATIVE (AFU_ORTHOLOGUE AFUA_5G14490)-RELATED"/>
    <property type="match status" value="1"/>
</dbReference>
<dbReference type="PANTHER" id="PTHR23501">
    <property type="entry name" value="MAJOR FACILITATOR SUPERFAMILY"/>
    <property type="match status" value="1"/>
</dbReference>
<dbReference type="InterPro" id="IPR036259">
    <property type="entry name" value="MFS_trans_sf"/>
</dbReference>
<feature type="transmembrane region" description="Helical" evidence="5">
    <location>
        <begin position="29"/>
        <end position="47"/>
    </location>
</feature>
<dbReference type="Gene3D" id="1.20.1720.10">
    <property type="entry name" value="Multidrug resistance protein D"/>
    <property type="match status" value="1"/>
</dbReference>
<feature type="transmembrane region" description="Helical" evidence="5">
    <location>
        <begin position="118"/>
        <end position="138"/>
    </location>
</feature>
<evidence type="ECO:0000259" key="6">
    <source>
        <dbReference type="PROSITE" id="PS50850"/>
    </source>
</evidence>
<organism evidence="7 8">
    <name type="scientific">Microthyrium microscopicum</name>
    <dbReference type="NCBI Taxonomy" id="703497"/>
    <lineage>
        <taxon>Eukaryota</taxon>
        <taxon>Fungi</taxon>
        <taxon>Dikarya</taxon>
        <taxon>Ascomycota</taxon>
        <taxon>Pezizomycotina</taxon>
        <taxon>Dothideomycetes</taxon>
        <taxon>Dothideomycetes incertae sedis</taxon>
        <taxon>Microthyriales</taxon>
        <taxon>Microthyriaceae</taxon>
        <taxon>Microthyrium</taxon>
    </lineage>
</organism>
<dbReference type="GO" id="GO:0005886">
    <property type="term" value="C:plasma membrane"/>
    <property type="evidence" value="ECO:0007669"/>
    <property type="project" value="TreeGrafter"/>
</dbReference>
<feature type="transmembrane region" description="Helical" evidence="5">
    <location>
        <begin position="321"/>
        <end position="339"/>
    </location>
</feature>
<dbReference type="PROSITE" id="PS50850">
    <property type="entry name" value="MFS"/>
    <property type="match status" value="1"/>
</dbReference>